<keyword evidence="4" id="KW-1185">Reference proteome</keyword>
<dbReference type="STRING" id="264697.ABE28_014465"/>
<feature type="compositionally biased region" description="Polar residues" evidence="1">
    <location>
        <begin position="100"/>
        <end position="110"/>
    </location>
</feature>
<evidence type="ECO:0000313" key="3">
    <source>
        <dbReference type="EMBL" id="AOH55559.1"/>
    </source>
</evidence>
<accession>A0A1B3XQS1</accession>
<organism evidence="3 4">
    <name type="scientific">Peribacillus muralis</name>
    <dbReference type="NCBI Taxonomy" id="264697"/>
    <lineage>
        <taxon>Bacteria</taxon>
        <taxon>Bacillati</taxon>
        <taxon>Bacillota</taxon>
        <taxon>Bacilli</taxon>
        <taxon>Bacillales</taxon>
        <taxon>Bacillaceae</taxon>
        <taxon>Peribacillus</taxon>
    </lineage>
</organism>
<dbReference type="RefSeq" id="WP_064463117.1">
    <property type="nucleotide sequence ID" value="NZ_CP017080.1"/>
</dbReference>
<gene>
    <name evidence="3" type="ORF">ABE28_014465</name>
</gene>
<feature type="region of interest" description="Disordered" evidence="1">
    <location>
        <begin position="72"/>
        <end position="110"/>
    </location>
</feature>
<evidence type="ECO:0000313" key="4">
    <source>
        <dbReference type="Proteomes" id="UP000077926"/>
    </source>
</evidence>
<reference evidence="3 4" key="1">
    <citation type="submission" date="2016-08" db="EMBL/GenBank/DDBJ databases">
        <title>Complete genome sequence of Bacillus muralis G25-68, a strain with toxicity to nematodes.</title>
        <authorList>
            <person name="Zheng Z."/>
        </authorList>
    </citation>
    <scope>NUCLEOTIDE SEQUENCE [LARGE SCALE GENOMIC DNA]</scope>
    <source>
        <strain evidence="3 4">G25-68</strain>
    </source>
</reference>
<dbReference type="EMBL" id="CP017080">
    <property type="protein sequence ID" value="AOH55559.1"/>
    <property type="molecule type" value="Genomic_DNA"/>
</dbReference>
<keyword evidence="2" id="KW-1133">Transmembrane helix</keyword>
<evidence type="ECO:0008006" key="5">
    <source>
        <dbReference type="Google" id="ProtNLM"/>
    </source>
</evidence>
<dbReference type="OrthoDB" id="2965336at2"/>
<feature type="transmembrane region" description="Helical" evidence="2">
    <location>
        <begin position="46"/>
        <end position="66"/>
    </location>
</feature>
<dbReference type="Proteomes" id="UP000077926">
    <property type="component" value="Chromosome"/>
</dbReference>
<name>A0A1B3XQS1_9BACI</name>
<dbReference type="KEGG" id="bmur:ABE28_014465"/>
<keyword evidence="2" id="KW-0812">Transmembrane</keyword>
<dbReference type="AlphaFoldDB" id="A0A1B3XQS1"/>
<keyword evidence="2" id="KW-0472">Membrane</keyword>
<sequence>MRKSRWNEKDIEDMLRELPRVTDDRTKAEIMVGIEDKKKKKKKRSLHLMAGAASLILMIILASALMTGKEGEVSQEKSDSNQKLSVSESKESADYGAKSKGNSSDDIQENQALSSEHPKILAQDEQLDIVPFKGAQENMFAHAIYEDELKNASTITIGIPDDQMNIIVPVSIKLKYFDESDTLIQMVKQMSAIDEKQYGLSDYFPLDVTISKGTDSTTAHIEFQEDSSLLDDDALFLASMEETLSYNNITKMTFATDGKPGAKFSHKGFLKTLDIPQYKHRTYLLYKKDEYSPSLLVPSNVKYQSFAEALQAAKSQSDIKGIAPAIPRDLNWKRVNINGSHVTIHFAENTAIENSKQTLQALEAILFIAKDFGYETVRFENASIEKVGHLDLTGDIAVPRAPNQMN</sequence>
<proteinExistence type="predicted"/>
<evidence type="ECO:0000256" key="2">
    <source>
        <dbReference type="SAM" id="Phobius"/>
    </source>
</evidence>
<evidence type="ECO:0000256" key="1">
    <source>
        <dbReference type="SAM" id="MobiDB-lite"/>
    </source>
</evidence>
<protein>
    <recommendedName>
        <fullName evidence="5">GerMN domain-containing protein</fullName>
    </recommendedName>
</protein>